<proteinExistence type="predicted"/>
<dbReference type="SUPFAM" id="SSF52047">
    <property type="entry name" value="RNI-like"/>
    <property type="match status" value="1"/>
</dbReference>
<gene>
    <name evidence="1" type="ORF">TIFTF001_051710</name>
</gene>
<dbReference type="PANTHER" id="PTHR38926">
    <property type="entry name" value="F-BOX DOMAIN CONTAINING PROTEIN, EXPRESSED"/>
    <property type="match status" value="1"/>
</dbReference>
<dbReference type="PANTHER" id="PTHR38926:SF58">
    <property type="entry name" value="F-BOX DOMAIN-CONTAINING PROTEIN"/>
    <property type="match status" value="1"/>
</dbReference>
<dbReference type="AlphaFoldDB" id="A0AA88CS20"/>
<evidence type="ECO:0000313" key="1">
    <source>
        <dbReference type="EMBL" id="GMN29230.1"/>
    </source>
</evidence>
<dbReference type="Gene3D" id="3.80.10.10">
    <property type="entry name" value="Ribonuclease Inhibitor"/>
    <property type="match status" value="1"/>
</dbReference>
<sequence length="251" mass="28355">MSYHMICLPLENSTRYEFVGETNSIDIPGSPNSISDEEYSSSRLMLVLNSALKLSHGHMTSLIFPFSLYLEDKELISGSKSSFQFSVEAFKEAIKYWKHLQSLTLPYVFRYEEILSSIGENCKNFAEMKSSCSIDLGFAEAIVANVPGLKVLSLRHTAAFKEALLHLLKSLKNLEVLNLTHVLVADLTQAGLELQGIDEKITNCTLHLKMFFTCGERRCPKCNVVEDGNIWRSYELDEEDWPQDEVASLTI</sequence>
<reference evidence="1" key="1">
    <citation type="submission" date="2023-07" db="EMBL/GenBank/DDBJ databases">
        <title>draft genome sequence of fig (Ficus carica).</title>
        <authorList>
            <person name="Takahashi T."/>
            <person name="Nishimura K."/>
        </authorList>
    </citation>
    <scope>NUCLEOTIDE SEQUENCE</scope>
</reference>
<evidence type="ECO:0000313" key="2">
    <source>
        <dbReference type="Proteomes" id="UP001187192"/>
    </source>
</evidence>
<name>A0AA88CS20_FICCA</name>
<organism evidence="1 2">
    <name type="scientific">Ficus carica</name>
    <name type="common">Common fig</name>
    <dbReference type="NCBI Taxonomy" id="3494"/>
    <lineage>
        <taxon>Eukaryota</taxon>
        <taxon>Viridiplantae</taxon>
        <taxon>Streptophyta</taxon>
        <taxon>Embryophyta</taxon>
        <taxon>Tracheophyta</taxon>
        <taxon>Spermatophyta</taxon>
        <taxon>Magnoliopsida</taxon>
        <taxon>eudicotyledons</taxon>
        <taxon>Gunneridae</taxon>
        <taxon>Pentapetalae</taxon>
        <taxon>rosids</taxon>
        <taxon>fabids</taxon>
        <taxon>Rosales</taxon>
        <taxon>Moraceae</taxon>
        <taxon>Ficeae</taxon>
        <taxon>Ficus</taxon>
    </lineage>
</organism>
<dbReference type="EMBL" id="BTGU01009877">
    <property type="protein sequence ID" value="GMN29230.1"/>
    <property type="molecule type" value="Genomic_DNA"/>
</dbReference>
<dbReference type="Proteomes" id="UP001187192">
    <property type="component" value="Unassembled WGS sequence"/>
</dbReference>
<keyword evidence="2" id="KW-1185">Reference proteome</keyword>
<dbReference type="InterPro" id="IPR032675">
    <property type="entry name" value="LRR_dom_sf"/>
</dbReference>
<protein>
    <submittedName>
        <fullName evidence="1">Uncharacterized protein</fullName>
    </submittedName>
</protein>
<accession>A0AA88CS20</accession>
<comment type="caution">
    <text evidence="1">The sequence shown here is derived from an EMBL/GenBank/DDBJ whole genome shotgun (WGS) entry which is preliminary data.</text>
</comment>